<evidence type="ECO:0000313" key="3">
    <source>
        <dbReference type="EMBL" id="MFC5067787.1"/>
    </source>
</evidence>
<dbReference type="PANTHER" id="PTHR42748">
    <property type="entry name" value="NITROGEN METABOLITE REPRESSION PROTEIN NMRA FAMILY MEMBER"/>
    <property type="match status" value="1"/>
</dbReference>
<evidence type="ECO:0000313" key="4">
    <source>
        <dbReference type="Proteomes" id="UP001595796"/>
    </source>
</evidence>
<dbReference type="InterPro" id="IPR016040">
    <property type="entry name" value="NAD(P)-bd_dom"/>
</dbReference>
<keyword evidence="4" id="KW-1185">Reference proteome</keyword>
<organism evidence="3 4">
    <name type="scientific">Flaviflagellibacter deserti</name>
    <dbReference type="NCBI Taxonomy" id="2267266"/>
    <lineage>
        <taxon>Bacteria</taxon>
        <taxon>Pseudomonadati</taxon>
        <taxon>Pseudomonadota</taxon>
        <taxon>Alphaproteobacteria</taxon>
        <taxon>Hyphomicrobiales</taxon>
        <taxon>Flaviflagellibacter</taxon>
    </lineage>
</organism>
<name>A0ABV9Z0Y6_9HYPH</name>
<gene>
    <name evidence="3" type="ORF">ACFPFW_07125</name>
</gene>
<evidence type="ECO:0000259" key="2">
    <source>
        <dbReference type="Pfam" id="PF13460"/>
    </source>
</evidence>
<protein>
    <submittedName>
        <fullName evidence="3">SDR family oxidoreductase</fullName>
    </submittedName>
</protein>
<feature type="domain" description="NAD(P)-binding" evidence="2">
    <location>
        <begin position="39"/>
        <end position="172"/>
    </location>
</feature>
<dbReference type="InterPro" id="IPR036291">
    <property type="entry name" value="NAD(P)-bd_dom_sf"/>
</dbReference>
<dbReference type="InterPro" id="IPR051164">
    <property type="entry name" value="NmrA-like_oxidored"/>
</dbReference>
<dbReference type="Gene3D" id="3.40.50.720">
    <property type="entry name" value="NAD(P)-binding Rossmann-like Domain"/>
    <property type="match status" value="1"/>
</dbReference>
<dbReference type="PANTHER" id="PTHR42748:SF3">
    <property type="entry name" value="BLL4366 PROTEIN"/>
    <property type="match status" value="1"/>
</dbReference>
<dbReference type="SUPFAM" id="SSF51735">
    <property type="entry name" value="NAD(P)-binding Rossmann-fold domains"/>
    <property type="match status" value="1"/>
</dbReference>
<comment type="caution">
    <text evidence="3">The sequence shown here is derived from an EMBL/GenBank/DDBJ whole genome shotgun (WGS) entry which is preliminary data.</text>
</comment>
<dbReference type="Pfam" id="PF13460">
    <property type="entry name" value="NAD_binding_10"/>
    <property type="match status" value="1"/>
</dbReference>
<sequence>MKIVIIGGTGLIGTKTANQLRQIGHEVVQSSPSTGVNTLTGEGLDEVLKGVDVVIDVTNSPSFEPQAVLDFFETSTRNILAAEKRAGVRHHVALSIVNTDRPPGNGYFHAKAAQEKLIKAGGVPWSIVRATQFFEFVGAIAQSATEGQTVRVPSAKVQFMAADDVAAAVAETAISPPLNGTIDTAGPERVPFDEVVGRWLNAHNDPRNIVADASAPYFGTPIDDQSLVPLGEARIGRIRYEDWLAQSLVAA</sequence>
<proteinExistence type="predicted"/>
<keyword evidence="1" id="KW-0521">NADP</keyword>
<dbReference type="RefSeq" id="WP_114956633.1">
    <property type="nucleotide sequence ID" value="NZ_JBHSJF010000006.1"/>
</dbReference>
<evidence type="ECO:0000256" key="1">
    <source>
        <dbReference type="ARBA" id="ARBA00022857"/>
    </source>
</evidence>
<dbReference type="EMBL" id="JBHSJF010000006">
    <property type="protein sequence ID" value="MFC5067787.1"/>
    <property type="molecule type" value="Genomic_DNA"/>
</dbReference>
<reference evidence="4" key="1">
    <citation type="journal article" date="2019" name="Int. J. Syst. Evol. Microbiol.">
        <title>The Global Catalogue of Microorganisms (GCM) 10K type strain sequencing project: providing services to taxonomists for standard genome sequencing and annotation.</title>
        <authorList>
            <consortium name="The Broad Institute Genomics Platform"/>
            <consortium name="The Broad Institute Genome Sequencing Center for Infectious Disease"/>
            <person name="Wu L."/>
            <person name="Ma J."/>
        </authorList>
    </citation>
    <scope>NUCLEOTIDE SEQUENCE [LARGE SCALE GENOMIC DNA]</scope>
    <source>
        <strain evidence="4">CGMCC 1.16444</strain>
    </source>
</reference>
<accession>A0ABV9Z0Y6</accession>
<dbReference type="Proteomes" id="UP001595796">
    <property type="component" value="Unassembled WGS sequence"/>
</dbReference>